<dbReference type="InterPro" id="IPR037698">
    <property type="entry name" value="UQCC2"/>
</dbReference>
<evidence type="ECO:0000256" key="3">
    <source>
        <dbReference type="ARBA" id="ARBA00023128"/>
    </source>
</evidence>
<keyword evidence="3" id="KW-0496">Mitochondrion</keyword>
<comment type="subcellular location">
    <subcellularLocation>
        <location evidence="1">Mitochondrion matrix</location>
        <location evidence="1">Mitochondrion nucleoid</location>
    </subcellularLocation>
</comment>
<dbReference type="AlphaFoldDB" id="A0AAV4FGE0"/>
<evidence type="ECO:0000256" key="1">
    <source>
        <dbReference type="ARBA" id="ARBA00004436"/>
    </source>
</evidence>
<name>A0AAV4FGE0_9GAST</name>
<dbReference type="PANTHER" id="PTHR34260:SF1">
    <property type="entry name" value="UBIQUINOL-CYTOCHROME-C REDUCTASE COMPLEX ASSEMBLY FACTOR 2"/>
    <property type="match status" value="1"/>
</dbReference>
<dbReference type="EMBL" id="BMAT01000732">
    <property type="protein sequence ID" value="GFR72121.1"/>
    <property type="molecule type" value="Genomic_DNA"/>
</dbReference>
<keyword evidence="2" id="KW-0809">Transit peptide</keyword>
<dbReference type="GO" id="GO:0042645">
    <property type="term" value="C:mitochondrial nucleoid"/>
    <property type="evidence" value="ECO:0007669"/>
    <property type="project" value="UniProtKB-SubCell"/>
</dbReference>
<evidence type="ECO:0000256" key="2">
    <source>
        <dbReference type="ARBA" id="ARBA00022946"/>
    </source>
</evidence>
<dbReference type="Pfam" id="PF20180">
    <property type="entry name" value="UQCC2_CBP6"/>
    <property type="match status" value="1"/>
</dbReference>
<gene>
    <name evidence="7" type="ORF">ElyMa_000370400</name>
</gene>
<accession>A0AAV4FGE0</accession>
<evidence type="ECO:0000256" key="6">
    <source>
        <dbReference type="ARBA" id="ARBA00032983"/>
    </source>
</evidence>
<reference evidence="7 8" key="1">
    <citation type="journal article" date="2021" name="Elife">
        <title>Chloroplast acquisition without the gene transfer in kleptoplastic sea slugs, Plakobranchus ocellatus.</title>
        <authorList>
            <person name="Maeda T."/>
            <person name="Takahashi S."/>
            <person name="Yoshida T."/>
            <person name="Shimamura S."/>
            <person name="Takaki Y."/>
            <person name="Nagai Y."/>
            <person name="Toyoda A."/>
            <person name="Suzuki Y."/>
            <person name="Arimoto A."/>
            <person name="Ishii H."/>
            <person name="Satoh N."/>
            <person name="Nishiyama T."/>
            <person name="Hasebe M."/>
            <person name="Maruyama T."/>
            <person name="Minagawa J."/>
            <person name="Obokata J."/>
            <person name="Shigenobu S."/>
        </authorList>
    </citation>
    <scope>NUCLEOTIDE SEQUENCE [LARGE SCALE GENOMIC DNA]</scope>
</reference>
<keyword evidence="8" id="KW-1185">Reference proteome</keyword>
<evidence type="ECO:0000256" key="4">
    <source>
        <dbReference type="ARBA" id="ARBA00023271"/>
    </source>
</evidence>
<keyword evidence="4" id="KW-1135">Mitochondrion nucleoid</keyword>
<evidence type="ECO:0000313" key="8">
    <source>
        <dbReference type="Proteomes" id="UP000762676"/>
    </source>
</evidence>
<evidence type="ECO:0000256" key="5">
    <source>
        <dbReference type="ARBA" id="ARBA00031206"/>
    </source>
</evidence>
<dbReference type="PANTHER" id="PTHR34260">
    <property type="entry name" value="UBIQUINOL-CYTOCHROME-C REDUCTASE COMPLEX ASSEMBLY FACTOR 2"/>
    <property type="match status" value="1"/>
</dbReference>
<organism evidence="7 8">
    <name type="scientific">Elysia marginata</name>
    <dbReference type="NCBI Taxonomy" id="1093978"/>
    <lineage>
        <taxon>Eukaryota</taxon>
        <taxon>Metazoa</taxon>
        <taxon>Spiralia</taxon>
        <taxon>Lophotrochozoa</taxon>
        <taxon>Mollusca</taxon>
        <taxon>Gastropoda</taxon>
        <taxon>Heterobranchia</taxon>
        <taxon>Euthyneura</taxon>
        <taxon>Panpulmonata</taxon>
        <taxon>Sacoglossa</taxon>
        <taxon>Placobranchoidea</taxon>
        <taxon>Plakobranchidae</taxon>
        <taxon>Elysia</taxon>
    </lineage>
</organism>
<proteinExistence type="predicted"/>
<evidence type="ECO:0000313" key="7">
    <source>
        <dbReference type="EMBL" id="GFR72121.1"/>
    </source>
</evidence>
<comment type="caution">
    <text evidence="7">The sequence shown here is derived from an EMBL/GenBank/DDBJ whole genome shotgun (WGS) entry which is preliminary data.</text>
</comment>
<sequence length="129" mass="14550">MSASRYRNFLQLCEKWPVDKSRGERNLGSLLRKRIMESFSKAEASVVDEITCDRAYTSLQRIVADVHRNKWIRTQTTNATGASAESLHQTLSDEGLKEIKEEGSKGLTTIYKEKAMSVTSSFTSGKKKD</sequence>
<dbReference type="Proteomes" id="UP000762676">
    <property type="component" value="Unassembled WGS sequence"/>
</dbReference>
<protein>
    <recommendedName>
        <fullName evidence="6">Mitochondrial nucleoid factor 1</fullName>
    </recommendedName>
    <alternativeName>
        <fullName evidence="5">Mitochondrial protein M19</fullName>
    </alternativeName>
</protein>
<dbReference type="GO" id="GO:0034551">
    <property type="term" value="P:mitochondrial respiratory chain complex III assembly"/>
    <property type="evidence" value="ECO:0007669"/>
    <property type="project" value="TreeGrafter"/>
</dbReference>